<reference evidence="2 3" key="1">
    <citation type="submission" date="2016-11" db="EMBL/GenBank/DDBJ databases">
        <authorList>
            <person name="Varghese N."/>
            <person name="Submissions S."/>
        </authorList>
    </citation>
    <scope>NUCLEOTIDE SEQUENCE [LARGE SCALE GENOMIC DNA]</scope>
    <source>
        <strain evidence="2 3">DSM 17919</strain>
    </source>
</reference>
<organism evidence="2 3">
    <name type="scientific">Halodesulfovibrio aestuarii</name>
    <dbReference type="NCBI Taxonomy" id="126333"/>
    <lineage>
        <taxon>Bacteria</taxon>
        <taxon>Pseudomonadati</taxon>
        <taxon>Thermodesulfobacteriota</taxon>
        <taxon>Desulfovibrionia</taxon>
        <taxon>Desulfovibrionales</taxon>
        <taxon>Desulfovibrionaceae</taxon>
        <taxon>Halodesulfovibrio</taxon>
    </lineage>
</organism>
<evidence type="ECO:0000313" key="3">
    <source>
        <dbReference type="Proteomes" id="UP000184001"/>
    </source>
</evidence>
<dbReference type="EMBL" id="FQZR01000002">
    <property type="protein sequence ID" value="SHI74364.1"/>
    <property type="molecule type" value="Genomic_DNA"/>
</dbReference>
<protein>
    <submittedName>
        <fullName evidence="2">Mu-like prophage protein gp29</fullName>
    </submittedName>
</protein>
<feature type="compositionally biased region" description="Basic and acidic residues" evidence="1">
    <location>
        <begin position="423"/>
        <end position="438"/>
    </location>
</feature>
<sequence>MNGLYLSSGEFVEFSKSNERGALTAELATRQRAGGYSPAMALGSLPDPDLVLRKRGDGVAVLDDLMADDEVTQAVQGRKLMTLNKRQYQFVPGAPAGAEPEAEAVKLCDSLVRDFEDIDMDVLFSGILDAPYYGMTPIELTFAPDGGRLKLVQVEPKPVEWFTFNDTNQLQFRGEFFSNPAPVHPYKFVLVRHFSTYKNPYGLRLLSRCLWPVAFKRGGIEFWTRFCEKFGQPWMLGTAGQNATQAEMNTMAANLASMVQDAVAVVPSGAKVEALQFSGKGEAHSSYVQHWDKAINKVLKGQTLTSDMGSGHSNAAAQTHYGVLEDYAAADAQLVVTAMNNIAWTYTKVNTPDAVNKRLRSAFSPIFSYIEPEDYKERVELDKGLSSLGVTFKKQHFVQKYALAEEEFTLKGEEDSGAGNLHGENKKKGTSDNEKQPEEKEENFAAPEEEKPDAIQQQIDTFVESVLPDVVTQNEKFMRQVQAAAENAESWEDMQLLLEELVPQDMTEDEQAAFMSKVLNGAAMFGQYAAGNSDD</sequence>
<dbReference type="Pfam" id="PF06074">
    <property type="entry name" value="Portal_Mu"/>
    <property type="match status" value="1"/>
</dbReference>
<dbReference type="Proteomes" id="UP000184001">
    <property type="component" value="Unassembled WGS sequence"/>
</dbReference>
<dbReference type="RefSeq" id="WP_020001966.1">
    <property type="nucleotide sequence ID" value="NZ_CP192219.1"/>
</dbReference>
<accession>A0A8G2C816</accession>
<evidence type="ECO:0000313" key="2">
    <source>
        <dbReference type="EMBL" id="SHI74364.1"/>
    </source>
</evidence>
<comment type="caution">
    <text evidence="2">The sequence shown here is derived from an EMBL/GenBank/DDBJ whole genome shotgun (WGS) entry which is preliminary data.</text>
</comment>
<name>A0A8G2C816_9BACT</name>
<proteinExistence type="predicted"/>
<gene>
    <name evidence="2" type="ORF">SAMN05660830_00845</name>
</gene>
<dbReference type="InterPro" id="IPR009279">
    <property type="entry name" value="Portal_Mu"/>
</dbReference>
<dbReference type="AlphaFoldDB" id="A0A8G2C816"/>
<feature type="region of interest" description="Disordered" evidence="1">
    <location>
        <begin position="413"/>
        <end position="453"/>
    </location>
</feature>
<evidence type="ECO:0000256" key="1">
    <source>
        <dbReference type="SAM" id="MobiDB-lite"/>
    </source>
</evidence>